<name>A0ABT0VF23_9LACO</name>
<dbReference type="InterPro" id="IPR053712">
    <property type="entry name" value="Bac_CellDiv_Activator"/>
</dbReference>
<evidence type="ECO:0000313" key="3">
    <source>
        <dbReference type="Proteomes" id="UP001057481"/>
    </source>
</evidence>
<dbReference type="RefSeq" id="WP_205142897.1">
    <property type="nucleotide sequence ID" value="NZ_JAFBDN010000002.1"/>
</dbReference>
<organism evidence="2 3">
    <name type="scientific">Periweissella beninensis</name>
    <dbReference type="NCBI Taxonomy" id="504936"/>
    <lineage>
        <taxon>Bacteria</taxon>
        <taxon>Bacillati</taxon>
        <taxon>Bacillota</taxon>
        <taxon>Bacilli</taxon>
        <taxon>Lactobacillales</taxon>
        <taxon>Lactobacillaceae</taxon>
        <taxon>Periweissella</taxon>
    </lineage>
</organism>
<feature type="coiled-coil region" evidence="1">
    <location>
        <begin position="25"/>
        <end position="52"/>
    </location>
</feature>
<gene>
    <name evidence="2" type="ORF">KAK10_00655</name>
</gene>
<sequence length="87" mass="10030">MTEEKRRYRAKLGDREFTIVGKSSVAHMEAVVKILNEQLNQIEKLAPKLSKQDQALLLAFNAISDQLKKQVELDTMLDEMTRPKDNE</sequence>
<keyword evidence="2" id="KW-0131">Cell cycle</keyword>
<keyword evidence="2" id="KW-0132">Cell division</keyword>
<dbReference type="Pfam" id="PF05164">
    <property type="entry name" value="ZapA"/>
    <property type="match status" value="1"/>
</dbReference>
<dbReference type="Gene3D" id="6.10.250.790">
    <property type="match status" value="1"/>
</dbReference>
<dbReference type="EMBL" id="JAGMVS010000037">
    <property type="protein sequence ID" value="MCM2436446.1"/>
    <property type="molecule type" value="Genomic_DNA"/>
</dbReference>
<reference evidence="2" key="1">
    <citation type="submission" date="2021-04" db="EMBL/GenBank/DDBJ databases">
        <title>Taxonomic assessment of Weissella genus.</title>
        <authorList>
            <person name="Fanelli F."/>
            <person name="Chieffi D."/>
            <person name="Dell'Aquila A."/>
            <person name="Gyu-Sung C."/>
            <person name="Franz C.M.A.P."/>
            <person name="Fusco V."/>
        </authorList>
    </citation>
    <scope>NUCLEOTIDE SEQUENCE</scope>
    <source>
        <strain evidence="2">LMG 25373</strain>
    </source>
</reference>
<protein>
    <submittedName>
        <fullName evidence="2">Cell division protein ZapA</fullName>
    </submittedName>
</protein>
<evidence type="ECO:0000256" key="1">
    <source>
        <dbReference type="SAM" id="Coils"/>
    </source>
</evidence>
<dbReference type="SUPFAM" id="SSF102829">
    <property type="entry name" value="Cell division protein ZapA-like"/>
    <property type="match status" value="1"/>
</dbReference>
<keyword evidence="3" id="KW-1185">Reference proteome</keyword>
<comment type="caution">
    <text evidence="2">The sequence shown here is derived from an EMBL/GenBank/DDBJ whole genome shotgun (WGS) entry which is preliminary data.</text>
</comment>
<dbReference type="InterPro" id="IPR007838">
    <property type="entry name" value="Cell_div_ZapA-like"/>
</dbReference>
<evidence type="ECO:0000313" key="2">
    <source>
        <dbReference type="EMBL" id="MCM2436446.1"/>
    </source>
</evidence>
<proteinExistence type="predicted"/>
<dbReference type="InterPro" id="IPR036192">
    <property type="entry name" value="Cell_div_ZapA-like_sf"/>
</dbReference>
<dbReference type="Proteomes" id="UP001057481">
    <property type="component" value="Unassembled WGS sequence"/>
</dbReference>
<keyword evidence="1" id="KW-0175">Coiled coil</keyword>
<dbReference type="GO" id="GO:0051301">
    <property type="term" value="P:cell division"/>
    <property type="evidence" value="ECO:0007669"/>
    <property type="project" value="UniProtKB-KW"/>
</dbReference>
<accession>A0ABT0VF23</accession>